<dbReference type="RefSeq" id="WP_181473400.1">
    <property type="nucleotide sequence ID" value="NZ_JACEFG010000003.1"/>
</dbReference>
<proteinExistence type="predicted"/>
<dbReference type="InterPro" id="IPR050482">
    <property type="entry name" value="Sensor_HK_TwoCompSys"/>
</dbReference>
<keyword evidence="8" id="KW-0808">Transferase</keyword>
<evidence type="ECO:0000256" key="14">
    <source>
        <dbReference type="ARBA" id="ARBA00023012"/>
    </source>
</evidence>
<dbReference type="GO" id="GO:0046872">
    <property type="term" value="F:metal ion binding"/>
    <property type="evidence" value="ECO:0007669"/>
    <property type="project" value="UniProtKB-KW"/>
</dbReference>
<dbReference type="InterPro" id="IPR029016">
    <property type="entry name" value="GAF-like_dom_sf"/>
</dbReference>
<evidence type="ECO:0000256" key="12">
    <source>
        <dbReference type="ARBA" id="ARBA00022840"/>
    </source>
</evidence>
<keyword evidence="15" id="KW-0411">Iron-sulfur</keyword>
<evidence type="ECO:0000313" key="20">
    <source>
        <dbReference type="Proteomes" id="UP000571017"/>
    </source>
</evidence>
<evidence type="ECO:0000256" key="11">
    <source>
        <dbReference type="ARBA" id="ARBA00022777"/>
    </source>
</evidence>
<dbReference type="Gene3D" id="3.30.450.40">
    <property type="match status" value="2"/>
</dbReference>
<sequence>MAAEEHELRTLQLISETLNQSNDLRQMMQTVLEKLLSITKLESGWMFLTDERPHYTMVADYQLPESLAWENKKPMCSGSCYCLNKYWNDELKDPINIIECKRLDDAVRYSWGSTNGITHHATIPLVAGEEAFGVLNVASPGKTHFDEEELILLQSVAYQIGTAIKRTRLFEAQQQRADNFAKLNEVIRLIWKAQDHATLIADTIKKMEDVYSWPYIGFFSAKGSDLVLHSQTDALRNIERIHVDHECEVTEAFKKQETIRTKQNHSTFLNGVSSIVLPLTVKEERIGLLYVGSRHRSLFSDSDVEVLEALASHLSLAFESIHLQEKRQEVLLYEERNRLARDLHDSVNQKLFSLSLTARGAKEVIPKEDQVLRELLTDMQTLSQDSMKEMKSLIWQLRPVGVEDGLLSTLTTYGRHLGMELSFDVEDIPHLAHATQEALWRISQESLNNVRKHAETNQASIRLKALEGGAELSIVDRGKGFQSVPHSGRALGLTSMKERAELLGGTFHVESQIGRGTTVTVFVPWMKKGEQ</sequence>
<comment type="cofactor">
    <cofactor evidence="2">
        <name>[4Fe-4S] cluster</name>
        <dbReference type="ChEBI" id="CHEBI:49883"/>
    </cofactor>
</comment>
<dbReference type="PRINTS" id="PR00344">
    <property type="entry name" value="BCTRLSENSOR"/>
</dbReference>
<dbReference type="InterPro" id="IPR005467">
    <property type="entry name" value="His_kinase_dom"/>
</dbReference>
<evidence type="ECO:0000256" key="15">
    <source>
        <dbReference type="ARBA" id="ARBA00023014"/>
    </source>
</evidence>
<keyword evidence="10" id="KW-0547">Nucleotide-binding</keyword>
<dbReference type="Pfam" id="PF07730">
    <property type="entry name" value="HisKA_3"/>
    <property type="match status" value="1"/>
</dbReference>
<dbReference type="SMART" id="SM00065">
    <property type="entry name" value="GAF"/>
    <property type="match status" value="2"/>
</dbReference>
<keyword evidence="12" id="KW-0067">ATP-binding</keyword>
<evidence type="ECO:0000256" key="4">
    <source>
        <dbReference type="ARBA" id="ARBA00012438"/>
    </source>
</evidence>
<protein>
    <recommendedName>
        <fullName evidence="5">Oxygen sensor histidine kinase NreB</fullName>
        <ecNumber evidence="4">2.7.13.3</ecNumber>
    </recommendedName>
    <alternativeName>
        <fullName evidence="17">Nitrogen regulation protein B</fullName>
    </alternativeName>
</protein>
<dbReference type="GO" id="GO:0005524">
    <property type="term" value="F:ATP binding"/>
    <property type="evidence" value="ECO:0007669"/>
    <property type="project" value="UniProtKB-KW"/>
</dbReference>
<dbReference type="GO" id="GO:0005737">
    <property type="term" value="C:cytoplasm"/>
    <property type="evidence" value="ECO:0007669"/>
    <property type="project" value="UniProtKB-SubCell"/>
</dbReference>
<dbReference type="Gene3D" id="1.20.5.1930">
    <property type="match status" value="1"/>
</dbReference>
<evidence type="ECO:0000256" key="2">
    <source>
        <dbReference type="ARBA" id="ARBA00001966"/>
    </source>
</evidence>
<dbReference type="SUPFAM" id="SSF55781">
    <property type="entry name" value="GAF domain-like"/>
    <property type="match status" value="2"/>
</dbReference>
<evidence type="ECO:0000256" key="5">
    <source>
        <dbReference type="ARBA" id="ARBA00017322"/>
    </source>
</evidence>
<evidence type="ECO:0000259" key="18">
    <source>
        <dbReference type="PROSITE" id="PS50109"/>
    </source>
</evidence>
<accession>A0A838CX83</accession>
<keyword evidence="11 19" id="KW-0418">Kinase</keyword>
<dbReference type="GO" id="GO:0016020">
    <property type="term" value="C:membrane"/>
    <property type="evidence" value="ECO:0007669"/>
    <property type="project" value="InterPro"/>
</dbReference>
<comment type="catalytic activity">
    <reaction evidence="1">
        <text>ATP + protein L-histidine = ADP + protein N-phospho-L-histidine.</text>
        <dbReference type="EC" id="2.7.13.3"/>
    </reaction>
</comment>
<dbReference type="CDD" id="cd16917">
    <property type="entry name" value="HATPase_UhpB-NarQ-NarX-like"/>
    <property type="match status" value="1"/>
</dbReference>
<dbReference type="PANTHER" id="PTHR24421">
    <property type="entry name" value="NITRATE/NITRITE SENSOR PROTEIN NARX-RELATED"/>
    <property type="match status" value="1"/>
</dbReference>
<evidence type="ECO:0000256" key="10">
    <source>
        <dbReference type="ARBA" id="ARBA00022741"/>
    </source>
</evidence>
<dbReference type="SUPFAM" id="SSF55874">
    <property type="entry name" value="ATPase domain of HSP90 chaperone/DNA topoisomerase II/histidine kinase"/>
    <property type="match status" value="1"/>
</dbReference>
<dbReference type="SMART" id="SM00387">
    <property type="entry name" value="HATPase_c"/>
    <property type="match status" value="1"/>
</dbReference>
<dbReference type="Pfam" id="PF02518">
    <property type="entry name" value="HATPase_c"/>
    <property type="match status" value="1"/>
</dbReference>
<dbReference type="InterPro" id="IPR011712">
    <property type="entry name" value="Sig_transdc_His_kin_sub3_dim/P"/>
</dbReference>
<name>A0A838CX83_9BACI</name>
<organism evidence="19 20">
    <name type="scientific">Halobacillus locisalis</name>
    <dbReference type="NCBI Taxonomy" id="220753"/>
    <lineage>
        <taxon>Bacteria</taxon>
        <taxon>Bacillati</taxon>
        <taxon>Bacillota</taxon>
        <taxon>Bacilli</taxon>
        <taxon>Bacillales</taxon>
        <taxon>Bacillaceae</taxon>
        <taxon>Halobacillus</taxon>
    </lineage>
</organism>
<dbReference type="Pfam" id="PF13185">
    <property type="entry name" value="GAF_2"/>
    <property type="match status" value="1"/>
</dbReference>
<dbReference type="Proteomes" id="UP000571017">
    <property type="component" value="Unassembled WGS sequence"/>
</dbReference>
<dbReference type="InterPro" id="IPR004358">
    <property type="entry name" value="Sig_transdc_His_kin-like_C"/>
</dbReference>
<evidence type="ECO:0000256" key="1">
    <source>
        <dbReference type="ARBA" id="ARBA00000085"/>
    </source>
</evidence>
<keyword evidence="20" id="KW-1185">Reference proteome</keyword>
<dbReference type="PROSITE" id="PS50109">
    <property type="entry name" value="HIS_KIN"/>
    <property type="match status" value="1"/>
</dbReference>
<keyword evidence="6" id="KW-0004">4Fe-4S</keyword>
<dbReference type="EMBL" id="JACEFG010000003">
    <property type="protein sequence ID" value="MBA2176375.1"/>
    <property type="molecule type" value="Genomic_DNA"/>
</dbReference>
<evidence type="ECO:0000256" key="7">
    <source>
        <dbReference type="ARBA" id="ARBA00022490"/>
    </source>
</evidence>
<keyword evidence="14" id="KW-0902">Two-component regulatory system</keyword>
<gene>
    <name evidence="19" type="ORF">H0266_15870</name>
</gene>
<evidence type="ECO:0000256" key="3">
    <source>
        <dbReference type="ARBA" id="ARBA00004496"/>
    </source>
</evidence>
<evidence type="ECO:0000256" key="9">
    <source>
        <dbReference type="ARBA" id="ARBA00022723"/>
    </source>
</evidence>
<evidence type="ECO:0000256" key="6">
    <source>
        <dbReference type="ARBA" id="ARBA00022485"/>
    </source>
</evidence>
<comment type="subcellular location">
    <subcellularLocation>
        <location evidence="3">Cytoplasm</location>
    </subcellularLocation>
</comment>
<reference evidence="19 20" key="1">
    <citation type="journal article" date="2004" name="Extremophiles">
        <title>Halobacillus locisalis sp. nov., a halophilic bacterium isolated from a marine solar saltern of the Yellow Sea in Korea.</title>
        <authorList>
            <person name="Yoon J.H."/>
            <person name="Kang K.H."/>
            <person name="Oh T.K."/>
            <person name="Park Y.H."/>
        </authorList>
    </citation>
    <scope>NUCLEOTIDE SEQUENCE [LARGE SCALE GENOMIC DNA]</scope>
    <source>
        <strain evidence="19 20">KCTC 3788</strain>
    </source>
</reference>
<dbReference type="Pfam" id="PF13492">
    <property type="entry name" value="GAF_3"/>
    <property type="match status" value="1"/>
</dbReference>
<feature type="domain" description="Histidine kinase" evidence="18">
    <location>
        <begin position="338"/>
        <end position="527"/>
    </location>
</feature>
<dbReference type="InterPro" id="IPR003018">
    <property type="entry name" value="GAF"/>
</dbReference>
<evidence type="ECO:0000313" key="19">
    <source>
        <dbReference type="EMBL" id="MBA2176375.1"/>
    </source>
</evidence>
<comment type="caution">
    <text evidence="19">The sequence shown here is derived from an EMBL/GenBank/DDBJ whole genome shotgun (WGS) entry which is preliminary data.</text>
</comment>
<evidence type="ECO:0000256" key="17">
    <source>
        <dbReference type="ARBA" id="ARBA00030800"/>
    </source>
</evidence>
<comment type="function">
    <text evidence="16">Member of the two-component regulatory system NreB/NreC involved in the control of dissimilatory nitrate/nitrite reduction in response to oxygen. NreB functions as a direct oxygen sensor histidine kinase which is autophosphorylated, in the absence of oxygen, probably at the conserved histidine residue, and transfers its phosphate group probably to a conserved aspartate residue of NreC. NreB/NreC activates the expression of the nitrate (narGHJI) and nitrite (nir) reductase operons, as well as the putative nitrate transporter gene narT.</text>
</comment>
<evidence type="ECO:0000256" key="13">
    <source>
        <dbReference type="ARBA" id="ARBA00023004"/>
    </source>
</evidence>
<dbReference type="InterPro" id="IPR036890">
    <property type="entry name" value="HATPase_C_sf"/>
</dbReference>
<evidence type="ECO:0000256" key="8">
    <source>
        <dbReference type="ARBA" id="ARBA00022679"/>
    </source>
</evidence>
<dbReference type="GO" id="GO:0000155">
    <property type="term" value="F:phosphorelay sensor kinase activity"/>
    <property type="evidence" value="ECO:0007669"/>
    <property type="project" value="InterPro"/>
</dbReference>
<dbReference type="AlphaFoldDB" id="A0A838CX83"/>
<evidence type="ECO:0000256" key="16">
    <source>
        <dbReference type="ARBA" id="ARBA00024827"/>
    </source>
</evidence>
<dbReference type="PANTHER" id="PTHR24421:SF40">
    <property type="entry name" value="SENSOR HISTIDINE KINASE YHCY"/>
    <property type="match status" value="1"/>
</dbReference>
<dbReference type="EC" id="2.7.13.3" evidence="4"/>
<dbReference type="GO" id="GO:0051539">
    <property type="term" value="F:4 iron, 4 sulfur cluster binding"/>
    <property type="evidence" value="ECO:0007669"/>
    <property type="project" value="UniProtKB-KW"/>
</dbReference>
<keyword evidence="9" id="KW-0479">Metal-binding</keyword>
<dbReference type="InterPro" id="IPR003594">
    <property type="entry name" value="HATPase_dom"/>
</dbReference>
<keyword evidence="13" id="KW-0408">Iron</keyword>
<dbReference type="Gene3D" id="3.30.565.10">
    <property type="entry name" value="Histidine kinase-like ATPase, C-terminal domain"/>
    <property type="match status" value="1"/>
</dbReference>
<keyword evidence="7" id="KW-0963">Cytoplasm</keyword>
<dbReference type="GO" id="GO:0046983">
    <property type="term" value="F:protein dimerization activity"/>
    <property type="evidence" value="ECO:0007669"/>
    <property type="project" value="InterPro"/>
</dbReference>